<name>A0A1X1RND6_MYCFA</name>
<keyword evidence="4" id="KW-1185">Reference proteome</keyword>
<keyword evidence="2" id="KW-1133">Transmembrane helix</keyword>
<evidence type="ECO:0000256" key="2">
    <source>
        <dbReference type="SAM" id="Phobius"/>
    </source>
</evidence>
<organism evidence="3 4">
    <name type="scientific">Mycolicibacterium fallax</name>
    <name type="common">Mycobacterium fallax</name>
    <dbReference type="NCBI Taxonomy" id="1793"/>
    <lineage>
        <taxon>Bacteria</taxon>
        <taxon>Bacillati</taxon>
        <taxon>Actinomycetota</taxon>
        <taxon>Actinomycetes</taxon>
        <taxon>Mycobacteriales</taxon>
        <taxon>Mycobacteriaceae</taxon>
        <taxon>Mycolicibacterium</taxon>
    </lineage>
</organism>
<dbReference type="AlphaFoldDB" id="A0A1X1RND6"/>
<sequence length="96" mass="10545">MATIGIVLLTVVVVGLGLWMVDTFADRILDRLFALLARPFRALKNTWQRSAPAAPTTAGRFNAPPGWPIPAGWTPPQGWRPDPGWPPAPAGWQFWS</sequence>
<keyword evidence="2" id="KW-0472">Membrane</keyword>
<evidence type="ECO:0000256" key="1">
    <source>
        <dbReference type="SAM" id="MobiDB-lite"/>
    </source>
</evidence>
<keyword evidence="2" id="KW-0812">Transmembrane</keyword>
<gene>
    <name evidence="3" type="ORF">AWC04_00970</name>
</gene>
<feature type="transmembrane region" description="Helical" evidence="2">
    <location>
        <begin position="6"/>
        <end position="25"/>
    </location>
</feature>
<dbReference type="RefSeq" id="WP_085092454.1">
    <property type="nucleotide sequence ID" value="NZ_AP022603.1"/>
</dbReference>
<protein>
    <submittedName>
        <fullName evidence="3">Uncharacterized protein</fullName>
    </submittedName>
</protein>
<accession>A0A1X1RND6</accession>
<feature type="region of interest" description="Disordered" evidence="1">
    <location>
        <begin position="72"/>
        <end position="96"/>
    </location>
</feature>
<dbReference type="STRING" id="1793.AWC04_00970"/>
<evidence type="ECO:0000313" key="3">
    <source>
        <dbReference type="EMBL" id="ORV10173.1"/>
    </source>
</evidence>
<reference evidence="3 4" key="1">
    <citation type="submission" date="2016-01" db="EMBL/GenBank/DDBJ databases">
        <title>The new phylogeny of the genus Mycobacterium.</title>
        <authorList>
            <person name="Tarcisio F."/>
            <person name="Conor M."/>
            <person name="Antonella G."/>
            <person name="Elisabetta G."/>
            <person name="Giulia F.S."/>
            <person name="Sara T."/>
            <person name="Anna F."/>
            <person name="Clotilde B."/>
            <person name="Roberto B."/>
            <person name="Veronica D.S."/>
            <person name="Fabio R."/>
            <person name="Monica P."/>
            <person name="Olivier J."/>
            <person name="Enrico T."/>
            <person name="Nicola S."/>
        </authorList>
    </citation>
    <scope>NUCLEOTIDE SEQUENCE [LARGE SCALE GENOMIC DNA]</scope>
    <source>
        <strain evidence="3 4">DSM 44179</strain>
    </source>
</reference>
<dbReference type="Proteomes" id="UP000193484">
    <property type="component" value="Unassembled WGS sequence"/>
</dbReference>
<dbReference type="EMBL" id="LQOJ01000004">
    <property type="protein sequence ID" value="ORV10173.1"/>
    <property type="molecule type" value="Genomic_DNA"/>
</dbReference>
<comment type="caution">
    <text evidence="3">The sequence shown here is derived from an EMBL/GenBank/DDBJ whole genome shotgun (WGS) entry which is preliminary data.</text>
</comment>
<evidence type="ECO:0000313" key="4">
    <source>
        <dbReference type="Proteomes" id="UP000193484"/>
    </source>
</evidence>
<proteinExistence type="predicted"/>